<evidence type="ECO:0000256" key="1">
    <source>
        <dbReference type="ARBA" id="ARBA00002889"/>
    </source>
</evidence>
<reference evidence="6" key="1">
    <citation type="submission" date="2023-03" db="EMBL/GenBank/DDBJ databases">
        <title>Mating type loci evolution in Malassezia.</title>
        <authorList>
            <person name="Coelho M.A."/>
        </authorList>
    </citation>
    <scope>NUCLEOTIDE SEQUENCE</scope>
    <source>
        <strain evidence="6">CBS 9431</strain>
    </source>
</reference>
<dbReference type="Proteomes" id="UP001217754">
    <property type="component" value="Chromosome 3"/>
</dbReference>
<dbReference type="InterPro" id="IPR036322">
    <property type="entry name" value="WD40_repeat_dom_sf"/>
</dbReference>
<evidence type="ECO:0000256" key="4">
    <source>
        <dbReference type="ARBA" id="ARBA00014234"/>
    </source>
</evidence>
<sequence length="331" mass="36741">MAEGNVPADVPEARVVTFLDKAMAFYPDTDAPQYFAYGGEQVPLSVWSLPKTLEACRKGEDPAQQETGEDETSAEIVSGKKRRPASSNASKQRDLLFGEIWRAKNLPNDALSLPRHPLIRSIAFVPSSDETESGTLMASVVVGTKDGVIRVYEPGKKNARHVHEWQIATKNQGAIRVLTPSLKDNLLFVGDSARNLYAVDFKAGRVLFQYKDITGTISSLLVLSVQEEKERKTFLLGASLDRLVRLFDIGTPYSNGQRRRGNTLCSYFTGVENAIAMAAEKTSFTVHREPTEEEADEENLWTNMAVVSEQANNDESDEDSHKEKRSKRGRS</sequence>
<comment type="function">
    <text evidence="1">Involved in the biogenesis of the 60S ribosomal subunit.</text>
</comment>
<dbReference type="GO" id="GO:0005730">
    <property type="term" value="C:nucleolus"/>
    <property type="evidence" value="ECO:0007669"/>
    <property type="project" value="InterPro"/>
</dbReference>
<proteinExistence type="inferred from homology"/>
<evidence type="ECO:0000313" key="6">
    <source>
        <dbReference type="EMBL" id="WFD39057.1"/>
    </source>
</evidence>
<comment type="subunit">
    <text evidence="3">Component of the pre-66S ribosomal particle.</text>
</comment>
<feature type="region of interest" description="Disordered" evidence="5">
    <location>
        <begin position="58"/>
        <end position="90"/>
    </location>
</feature>
<keyword evidence="7" id="KW-1185">Reference proteome</keyword>
<organism evidence="6 7">
    <name type="scientific">Malassezia japonica</name>
    <dbReference type="NCBI Taxonomy" id="223818"/>
    <lineage>
        <taxon>Eukaryota</taxon>
        <taxon>Fungi</taxon>
        <taxon>Dikarya</taxon>
        <taxon>Basidiomycota</taxon>
        <taxon>Ustilaginomycotina</taxon>
        <taxon>Malasseziomycetes</taxon>
        <taxon>Malasseziales</taxon>
        <taxon>Malasseziaceae</taxon>
        <taxon>Malassezia</taxon>
    </lineage>
</organism>
<gene>
    <name evidence="6" type="ORF">MJAP1_002027</name>
</gene>
<dbReference type="GO" id="GO:0030687">
    <property type="term" value="C:preribosome, large subunit precursor"/>
    <property type="evidence" value="ECO:0007669"/>
    <property type="project" value="TreeGrafter"/>
</dbReference>
<feature type="region of interest" description="Disordered" evidence="5">
    <location>
        <begin position="287"/>
        <end position="331"/>
    </location>
</feature>
<name>A0AAF0J9S1_9BASI</name>
<dbReference type="PANTHER" id="PTHR16038:SF4">
    <property type="entry name" value="WD REPEAT-CONTAINING PROTEIN 74"/>
    <property type="match status" value="1"/>
</dbReference>
<dbReference type="GO" id="GO:0042273">
    <property type="term" value="P:ribosomal large subunit biogenesis"/>
    <property type="evidence" value="ECO:0007669"/>
    <property type="project" value="InterPro"/>
</dbReference>
<dbReference type="EMBL" id="CP119960">
    <property type="protein sequence ID" value="WFD39057.1"/>
    <property type="molecule type" value="Genomic_DNA"/>
</dbReference>
<dbReference type="Gene3D" id="2.130.10.10">
    <property type="entry name" value="YVTN repeat-like/Quinoprotein amine dehydrogenase"/>
    <property type="match status" value="1"/>
</dbReference>
<evidence type="ECO:0000256" key="2">
    <source>
        <dbReference type="ARBA" id="ARBA00007861"/>
    </source>
</evidence>
<dbReference type="RefSeq" id="XP_060121954.1">
    <property type="nucleotide sequence ID" value="XM_060265971.1"/>
</dbReference>
<dbReference type="SUPFAM" id="SSF50978">
    <property type="entry name" value="WD40 repeat-like"/>
    <property type="match status" value="1"/>
</dbReference>
<evidence type="ECO:0000256" key="5">
    <source>
        <dbReference type="SAM" id="MobiDB-lite"/>
    </source>
</evidence>
<dbReference type="InterPro" id="IPR037379">
    <property type="entry name" value="WDR74/Nsa1"/>
</dbReference>
<evidence type="ECO:0000313" key="7">
    <source>
        <dbReference type="Proteomes" id="UP001217754"/>
    </source>
</evidence>
<protein>
    <recommendedName>
        <fullName evidence="4">Ribosome biogenesis protein NSA1</fullName>
    </recommendedName>
</protein>
<comment type="similarity">
    <text evidence="2">Belongs to the NSA1 family.</text>
</comment>
<dbReference type="PANTHER" id="PTHR16038">
    <property type="entry name" value="NOP SEVEN ASSOCIATED PROTEIN 1"/>
    <property type="match status" value="1"/>
</dbReference>
<dbReference type="InterPro" id="IPR015943">
    <property type="entry name" value="WD40/YVTN_repeat-like_dom_sf"/>
</dbReference>
<dbReference type="AlphaFoldDB" id="A0AAF0J9S1"/>
<accession>A0AAF0J9S1</accession>
<evidence type="ECO:0000256" key="3">
    <source>
        <dbReference type="ARBA" id="ARBA00011187"/>
    </source>
</evidence>
<dbReference type="GeneID" id="85225676"/>